<sequence length="177" mass="19475">MDLWPAIVPRQTKLVESKDLIKVMKDQREVVKDRLTIIQQRQKARKGACGKVTSSIRGPIHRKKTIVANVSQMNKFVVESDEESYSAEENEKVTRAHIDSRVACADTGSGLARADTDPGAKEGTRRRPFTDPSRSPPITEEDGESLEDGGDHTAEGKGIREVDSPSGNPTKKRRAPG</sequence>
<dbReference type="EMBL" id="JAOYFB010000040">
    <property type="protein sequence ID" value="KAK4037591.1"/>
    <property type="molecule type" value="Genomic_DNA"/>
</dbReference>
<proteinExistence type="predicted"/>
<feature type="compositionally biased region" description="Basic and acidic residues" evidence="1">
    <location>
        <begin position="114"/>
        <end position="129"/>
    </location>
</feature>
<accession>A0ABR0B7E3</accession>
<feature type="compositionally biased region" description="Acidic residues" evidence="1">
    <location>
        <begin position="139"/>
        <end position="148"/>
    </location>
</feature>
<feature type="compositionally biased region" description="Basic and acidic residues" evidence="1">
    <location>
        <begin position="89"/>
        <end position="100"/>
    </location>
</feature>
<organism evidence="2 3">
    <name type="scientific">Daphnia magna</name>
    <dbReference type="NCBI Taxonomy" id="35525"/>
    <lineage>
        <taxon>Eukaryota</taxon>
        <taxon>Metazoa</taxon>
        <taxon>Ecdysozoa</taxon>
        <taxon>Arthropoda</taxon>
        <taxon>Crustacea</taxon>
        <taxon>Branchiopoda</taxon>
        <taxon>Diplostraca</taxon>
        <taxon>Cladocera</taxon>
        <taxon>Anomopoda</taxon>
        <taxon>Daphniidae</taxon>
        <taxon>Daphnia</taxon>
    </lineage>
</organism>
<dbReference type="Proteomes" id="UP001234178">
    <property type="component" value="Unassembled WGS sequence"/>
</dbReference>
<name>A0ABR0B7E3_9CRUS</name>
<keyword evidence="3" id="KW-1185">Reference proteome</keyword>
<evidence type="ECO:0000313" key="2">
    <source>
        <dbReference type="EMBL" id="KAK4037591.1"/>
    </source>
</evidence>
<evidence type="ECO:0000256" key="1">
    <source>
        <dbReference type="SAM" id="MobiDB-lite"/>
    </source>
</evidence>
<comment type="caution">
    <text evidence="2">The sequence shown here is derived from an EMBL/GenBank/DDBJ whole genome shotgun (WGS) entry which is preliminary data.</text>
</comment>
<feature type="compositionally biased region" description="Basic and acidic residues" evidence="1">
    <location>
        <begin position="149"/>
        <end position="163"/>
    </location>
</feature>
<evidence type="ECO:0000313" key="3">
    <source>
        <dbReference type="Proteomes" id="UP001234178"/>
    </source>
</evidence>
<protein>
    <submittedName>
        <fullName evidence="2">Uncharacterized protein</fullName>
    </submittedName>
</protein>
<reference evidence="2 3" key="1">
    <citation type="journal article" date="2023" name="Nucleic Acids Res.">
        <title>The hologenome of Daphnia magna reveals possible DNA methylation and microbiome-mediated evolution of the host genome.</title>
        <authorList>
            <person name="Chaturvedi A."/>
            <person name="Li X."/>
            <person name="Dhandapani V."/>
            <person name="Marshall H."/>
            <person name="Kissane S."/>
            <person name="Cuenca-Cambronero M."/>
            <person name="Asole G."/>
            <person name="Calvet F."/>
            <person name="Ruiz-Romero M."/>
            <person name="Marangio P."/>
            <person name="Guigo R."/>
            <person name="Rago D."/>
            <person name="Mirbahai L."/>
            <person name="Eastwood N."/>
            <person name="Colbourne J.K."/>
            <person name="Zhou J."/>
            <person name="Mallon E."/>
            <person name="Orsini L."/>
        </authorList>
    </citation>
    <scope>NUCLEOTIDE SEQUENCE [LARGE SCALE GENOMIC DNA]</scope>
    <source>
        <strain evidence="2">LRV0_1</strain>
    </source>
</reference>
<feature type="region of interest" description="Disordered" evidence="1">
    <location>
        <begin position="79"/>
        <end position="177"/>
    </location>
</feature>
<gene>
    <name evidence="2" type="ORF">OUZ56_029622</name>
</gene>
<feature type="compositionally biased region" description="Acidic residues" evidence="1">
    <location>
        <begin position="79"/>
        <end position="88"/>
    </location>
</feature>